<dbReference type="Pfam" id="PF00296">
    <property type="entry name" value="Bac_luciferase"/>
    <property type="match status" value="1"/>
</dbReference>
<sequence>MDVVYAMLWQNWNRERAVSDFVKDEIYLAQLAEDLGFDVVSCVEHHFDPEYSACPDNFVALANIAAKTSTVRLATGACILPWNDPLRVVEKYALLDELSDHRLIMGFGRGLSRIEYEGFGLSMDESRERFDEAAEMILRGIRTGVVEGTGRFYPQPRTEVHPAPRPELADRVLCVAMSPDSSVAAGDMGADLICFTTKSDEGMLPLLERYRQHYTAAAGQAPRPQQLHDFMYCGPTSADVTGSAELWLARYYQEVVRHYDFAGTHFAGTKGYQHYATSAAEIREEGMDEATRKYIDVQMNVGTPDQILEKFEKRVNLLGPVDLGVPAFYGGMTRDQAAASMRLYATEVIPEMRKIAARYEAPLAG</sequence>
<reference evidence="4" key="1">
    <citation type="journal article" date="2014" name="Int. J. Syst. Evol. Microbiol.">
        <title>Complete genome sequence of Corynebacterium casei LMG S-19264T (=DSM 44701T), isolated from a smear-ripened cheese.</title>
        <authorList>
            <consortium name="US DOE Joint Genome Institute (JGI-PGF)"/>
            <person name="Walter F."/>
            <person name="Albersmeier A."/>
            <person name="Kalinowski J."/>
            <person name="Ruckert C."/>
        </authorList>
    </citation>
    <scope>NUCLEOTIDE SEQUENCE</scope>
    <source>
        <strain evidence="4">VKM Ac-1069</strain>
    </source>
</reference>
<protein>
    <recommendedName>
        <fullName evidence="3">Luciferase-like domain-containing protein</fullName>
    </recommendedName>
</protein>
<dbReference type="PANTHER" id="PTHR30137">
    <property type="entry name" value="LUCIFERASE-LIKE MONOOXYGENASE"/>
    <property type="match status" value="1"/>
</dbReference>
<proteinExistence type="predicted"/>
<dbReference type="SUPFAM" id="SSF51679">
    <property type="entry name" value="Bacterial luciferase-like"/>
    <property type="match status" value="1"/>
</dbReference>
<gene>
    <name evidence="4" type="ORF">GCM10017577_69860</name>
</gene>
<dbReference type="Gene3D" id="3.20.20.30">
    <property type="entry name" value="Luciferase-like domain"/>
    <property type="match status" value="1"/>
</dbReference>
<dbReference type="PANTHER" id="PTHR30137:SF8">
    <property type="entry name" value="BLR5498 PROTEIN"/>
    <property type="match status" value="1"/>
</dbReference>
<dbReference type="GO" id="GO:0005829">
    <property type="term" value="C:cytosol"/>
    <property type="evidence" value="ECO:0007669"/>
    <property type="project" value="TreeGrafter"/>
</dbReference>
<organism evidence="4 5">
    <name type="scientific">Pseudonocardia halophobica</name>
    <dbReference type="NCBI Taxonomy" id="29401"/>
    <lineage>
        <taxon>Bacteria</taxon>
        <taxon>Bacillati</taxon>
        <taxon>Actinomycetota</taxon>
        <taxon>Actinomycetes</taxon>
        <taxon>Pseudonocardiales</taxon>
        <taxon>Pseudonocardiaceae</taxon>
        <taxon>Pseudonocardia</taxon>
    </lineage>
</organism>
<comment type="caution">
    <text evidence="4">The sequence shown here is derived from an EMBL/GenBank/DDBJ whole genome shotgun (WGS) entry which is preliminary data.</text>
</comment>
<evidence type="ECO:0000259" key="3">
    <source>
        <dbReference type="Pfam" id="PF00296"/>
    </source>
</evidence>
<dbReference type="Proteomes" id="UP001143463">
    <property type="component" value="Unassembled WGS sequence"/>
</dbReference>
<evidence type="ECO:0000313" key="4">
    <source>
        <dbReference type="EMBL" id="GLL15832.1"/>
    </source>
</evidence>
<feature type="domain" description="Luciferase-like" evidence="3">
    <location>
        <begin position="1"/>
        <end position="317"/>
    </location>
</feature>
<keyword evidence="1" id="KW-0560">Oxidoreductase</keyword>
<dbReference type="AlphaFoldDB" id="A0A9W6UG37"/>
<dbReference type="RefSeq" id="WP_037053687.1">
    <property type="nucleotide sequence ID" value="NZ_BAAAUZ010000075.1"/>
</dbReference>
<name>A0A9W6UG37_9PSEU</name>
<dbReference type="GO" id="GO:0016705">
    <property type="term" value="F:oxidoreductase activity, acting on paired donors, with incorporation or reduction of molecular oxygen"/>
    <property type="evidence" value="ECO:0007669"/>
    <property type="project" value="InterPro"/>
</dbReference>
<dbReference type="InterPro" id="IPR050766">
    <property type="entry name" value="Bact_Lucif_Oxidored"/>
</dbReference>
<dbReference type="EMBL" id="BSFQ01000057">
    <property type="protein sequence ID" value="GLL15832.1"/>
    <property type="molecule type" value="Genomic_DNA"/>
</dbReference>
<accession>A0A9W6UG37</accession>
<evidence type="ECO:0000256" key="2">
    <source>
        <dbReference type="ARBA" id="ARBA00023033"/>
    </source>
</evidence>
<keyword evidence="5" id="KW-1185">Reference proteome</keyword>
<dbReference type="GO" id="GO:0004497">
    <property type="term" value="F:monooxygenase activity"/>
    <property type="evidence" value="ECO:0007669"/>
    <property type="project" value="UniProtKB-KW"/>
</dbReference>
<evidence type="ECO:0000256" key="1">
    <source>
        <dbReference type="ARBA" id="ARBA00023002"/>
    </source>
</evidence>
<evidence type="ECO:0000313" key="5">
    <source>
        <dbReference type="Proteomes" id="UP001143463"/>
    </source>
</evidence>
<reference evidence="4" key="2">
    <citation type="submission" date="2023-01" db="EMBL/GenBank/DDBJ databases">
        <authorList>
            <person name="Sun Q."/>
            <person name="Evtushenko L."/>
        </authorList>
    </citation>
    <scope>NUCLEOTIDE SEQUENCE</scope>
    <source>
        <strain evidence="4">VKM Ac-1069</strain>
    </source>
</reference>
<keyword evidence="2" id="KW-0503">Monooxygenase</keyword>
<dbReference type="InterPro" id="IPR011251">
    <property type="entry name" value="Luciferase-like_dom"/>
</dbReference>
<dbReference type="InterPro" id="IPR036661">
    <property type="entry name" value="Luciferase-like_sf"/>
</dbReference>